<dbReference type="AlphaFoldDB" id="D4H6K1"/>
<dbReference type="EMBL" id="CP001968">
    <property type="protein sequence ID" value="ADD69675.1"/>
    <property type="molecule type" value="Genomic_DNA"/>
</dbReference>
<name>D4H6K1_DENA2</name>
<dbReference type="GO" id="GO:0003700">
    <property type="term" value="F:DNA-binding transcription factor activity"/>
    <property type="evidence" value="ECO:0007669"/>
    <property type="project" value="TreeGrafter"/>
</dbReference>
<dbReference type="Gene3D" id="1.10.357.10">
    <property type="entry name" value="Tetracycline Repressor, domain 2"/>
    <property type="match status" value="1"/>
</dbReference>
<dbReference type="FunFam" id="1.10.10.60:FF:000141">
    <property type="entry name" value="TetR family transcriptional regulator"/>
    <property type="match status" value="1"/>
</dbReference>
<dbReference type="HOGENOM" id="CLU_069356_27_0_0"/>
<dbReference type="KEGG" id="dap:Dacet_2925"/>
<protein>
    <submittedName>
        <fullName evidence="6">Transcriptional regulator, TetR family</fullName>
    </submittedName>
</protein>
<dbReference type="SUPFAM" id="SSF46689">
    <property type="entry name" value="Homeodomain-like"/>
    <property type="match status" value="1"/>
</dbReference>
<dbReference type="InterPro" id="IPR050109">
    <property type="entry name" value="HTH-type_TetR-like_transc_reg"/>
</dbReference>
<evidence type="ECO:0000256" key="3">
    <source>
        <dbReference type="ARBA" id="ARBA00023163"/>
    </source>
</evidence>
<dbReference type="InParanoid" id="D4H6K1"/>
<dbReference type="InterPro" id="IPR001647">
    <property type="entry name" value="HTH_TetR"/>
</dbReference>
<reference evidence="6 7" key="1">
    <citation type="journal article" date="2010" name="Stand. Genomic Sci.">
        <title>Complete genome sequence of Denitrovibrio acetiphilus type strain (N2460).</title>
        <authorList>
            <person name="Kiss H."/>
            <person name="Lang E."/>
            <person name="Lapidus A."/>
            <person name="Copeland A."/>
            <person name="Nolan M."/>
            <person name="Glavina Del Rio T."/>
            <person name="Chen F."/>
            <person name="Lucas S."/>
            <person name="Tice H."/>
            <person name="Cheng J.F."/>
            <person name="Han C."/>
            <person name="Goodwin L."/>
            <person name="Pitluck S."/>
            <person name="Liolios K."/>
            <person name="Pati A."/>
            <person name="Ivanova N."/>
            <person name="Mavromatis K."/>
            <person name="Chen A."/>
            <person name="Palaniappan K."/>
            <person name="Land M."/>
            <person name="Hauser L."/>
            <person name="Chang Y.J."/>
            <person name="Jeffries C.D."/>
            <person name="Detter J.C."/>
            <person name="Brettin T."/>
            <person name="Spring S."/>
            <person name="Rohde M."/>
            <person name="Goker M."/>
            <person name="Woyke T."/>
            <person name="Bristow J."/>
            <person name="Eisen J.A."/>
            <person name="Markowitz V."/>
            <person name="Hugenholtz P."/>
            <person name="Kyrpides N.C."/>
            <person name="Klenk H.P."/>
        </authorList>
    </citation>
    <scope>NUCLEOTIDE SEQUENCE [LARGE SCALE GENOMIC DNA]</scope>
    <source>
        <strain evidence="7">DSM 12809 / NBRC 114555 / N2460</strain>
    </source>
</reference>
<keyword evidence="2 4" id="KW-0238">DNA-binding</keyword>
<dbReference type="Proteomes" id="UP000002012">
    <property type="component" value="Chromosome"/>
</dbReference>
<dbReference type="OrthoDB" id="9809994at2"/>
<keyword evidence="3" id="KW-0804">Transcription</keyword>
<dbReference type="InterPro" id="IPR039536">
    <property type="entry name" value="TetR_C_Proteobacteria"/>
</dbReference>
<dbReference type="eggNOG" id="COG1309">
    <property type="taxonomic scope" value="Bacteria"/>
</dbReference>
<accession>D4H6K1</accession>
<dbReference type="PANTHER" id="PTHR30055">
    <property type="entry name" value="HTH-TYPE TRANSCRIPTIONAL REGULATOR RUTR"/>
    <property type="match status" value="1"/>
</dbReference>
<dbReference type="InterPro" id="IPR009057">
    <property type="entry name" value="Homeodomain-like_sf"/>
</dbReference>
<dbReference type="PROSITE" id="PS50977">
    <property type="entry name" value="HTH_TETR_2"/>
    <property type="match status" value="1"/>
</dbReference>
<keyword evidence="1" id="KW-0805">Transcription regulation</keyword>
<dbReference type="Pfam" id="PF14246">
    <property type="entry name" value="TetR_C_7"/>
    <property type="match status" value="1"/>
</dbReference>
<dbReference type="GO" id="GO:0000976">
    <property type="term" value="F:transcription cis-regulatory region binding"/>
    <property type="evidence" value="ECO:0007669"/>
    <property type="project" value="TreeGrafter"/>
</dbReference>
<keyword evidence="7" id="KW-1185">Reference proteome</keyword>
<evidence type="ECO:0000313" key="7">
    <source>
        <dbReference type="Proteomes" id="UP000002012"/>
    </source>
</evidence>
<dbReference type="STRING" id="522772.Dacet_2925"/>
<sequence length="194" mass="22164">MSRAIEKYVRKQNKILEAARTLFLRGGYRQTSMDSVAEEAEVTKQTVYRYFPSKKDLFDEVLRFNAPKNDEYIFGDGDVISELMEFSGELLRLLLTEERLGLYRLVIAESVSDSKLGEALNDLSQSRRRERLSDYISSKLFADNAEKDAELLISMLLSLRNKVLTGGSAMPDEVEIAEHCFYVVSLFINGRRAV</sequence>
<dbReference type="PaxDb" id="522772-Dacet_2925"/>
<organism evidence="6 7">
    <name type="scientific">Denitrovibrio acetiphilus (strain DSM 12809 / NBRC 114555 / N2460)</name>
    <dbReference type="NCBI Taxonomy" id="522772"/>
    <lineage>
        <taxon>Bacteria</taxon>
        <taxon>Pseudomonadati</taxon>
        <taxon>Deferribacterota</taxon>
        <taxon>Deferribacteres</taxon>
        <taxon>Deferribacterales</taxon>
        <taxon>Geovibrionaceae</taxon>
        <taxon>Denitrovibrio</taxon>
    </lineage>
</organism>
<dbReference type="Gene3D" id="1.10.10.60">
    <property type="entry name" value="Homeodomain-like"/>
    <property type="match status" value="1"/>
</dbReference>
<evidence type="ECO:0000259" key="5">
    <source>
        <dbReference type="PROSITE" id="PS50977"/>
    </source>
</evidence>
<dbReference type="PANTHER" id="PTHR30055:SF146">
    <property type="entry name" value="HTH-TYPE TRANSCRIPTIONAL DUAL REGULATOR CECR"/>
    <property type="match status" value="1"/>
</dbReference>
<dbReference type="Pfam" id="PF00440">
    <property type="entry name" value="TetR_N"/>
    <property type="match status" value="1"/>
</dbReference>
<evidence type="ECO:0000256" key="2">
    <source>
        <dbReference type="ARBA" id="ARBA00023125"/>
    </source>
</evidence>
<gene>
    <name evidence="6" type="ordered locus">Dacet_2925</name>
</gene>
<feature type="DNA-binding region" description="H-T-H motif" evidence="4">
    <location>
        <begin position="32"/>
        <end position="51"/>
    </location>
</feature>
<evidence type="ECO:0000256" key="1">
    <source>
        <dbReference type="ARBA" id="ARBA00023015"/>
    </source>
</evidence>
<proteinExistence type="predicted"/>
<dbReference type="RefSeq" id="WP_013012160.1">
    <property type="nucleotide sequence ID" value="NC_013943.1"/>
</dbReference>
<evidence type="ECO:0000256" key="4">
    <source>
        <dbReference type="PROSITE-ProRule" id="PRU00335"/>
    </source>
</evidence>
<evidence type="ECO:0000313" key="6">
    <source>
        <dbReference type="EMBL" id="ADD69675.1"/>
    </source>
</evidence>
<dbReference type="PRINTS" id="PR00455">
    <property type="entry name" value="HTHTETR"/>
</dbReference>
<feature type="domain" description="HTH tetR-type" evidence="5">
    <location>
        <begin position="9"/>
        <end position="69"/>
    </location>
</feature>